<dbReference type="Pfam" id="PF18909">
    <property type="entry name" value="dGTP_diPhyd_N"/>
    <property type="match status" value="1"/>
</dbReference>
<dbReference type="AlphaFoldDB" id="A0A840NTV4"/>
<protein>
    <submittedName>
        <fullName evidence="2">Carbonic anhydrase/acetyltransferase-like protein (Isoleucine patch superfamily)</fullName>
    </submittedName>
</protein>
<dbReference type="Proteomes" id="UP000561417">
    <property type="component" value="Unassembled WGS sequence"/>
</dbReference>
<evidence type="ECO:0000313" key="3">
    <source>
        <dbReference type="Proteomes" id="UP000561417"/>
    </source>
</evidence>
<accession>A0A840NTV4</accession>
<proteinExistence type="predicted"/>
<dbReference type="InterPro" id="IPR044038">
    <property type="entry name" value="dATP/dGTP_diPOhydrolase_N"/>
</dbReference>
<evidence type="ECO:0000259" key="1">
    <source>
        <dbReference type="Pfam" id="PF18909"/>
    </source>
</evidence>
<dbReference type="Gene3D" id="2.160.10.10">
    <property type="entry name" value="Hexapeptide repeat proteins"/>
    <property type="match status" value="1"/>
</dbReference>
<dbReference type="GO" id="GO:0016740">
    <property type="term" value="F:transferase activity"/>
    <property type="evidence" value="ECO:0007669"/>
    <property type="project" value="UniProtKB-KW"/>
</dbReference>
<evidence type="ECO:0000313" key="2">
    <source>
        <dbReference type="EMBL" id="MBB5074491.1"/>
    </source>
</evidence>
<reference evidence="2 3" key="1">
    <citation type="submission" date="2020-08" db="EMBL/GenBank/DDBJ databases">
        <title>Genomic Encyclopedia of Type Strains, Phase IV (KMG-IV): sequencing the most valuable type-strain genomes for metagenomic binning, comparative biology and taxonomic classification.</title>
        <authorList>
            <person name="Goeker M."/>
        </authorList>
    </citation>
    <scope>NUCLEOTIDE SEQUENCE [LARGE SCALE GENOMIC DNA]</scope>
    <source>
        <strain evidence="2 3">DSM 28538</strain>
    </source>
</reference>
<name>A0A840NTV4_9HYPH</name>
<keyword evidence="3" id="KW-1185">Reference proteome</keyword>
<dbReference type="EMBL" id="JACHIM010000018">
    <property type="protein sequence ID" value="MBB5074491.1"/>
    <property type="molecule type" value="Genomic_DNA"/>
</dbReference>
<dbReference type="InterPro" id="IPR011004">
    <property type="entry name" value="Trimer_LpxA-like_sf"/>
</dbReference>
<sequence length="334" mass="37242">MAVEKKYEFIGDEIRLGQPARFPHHIVHLRRIRALRDFGTVKKGDLGGFIEHEGNLSHEGDCWVEGSDRPSGNGCVYGNAKVYGDALISGRARIFGHAKVYGCADVSVDAYVYDQAQIYGNAKVSDSNVYGEAQIYENALVKGGAEIYGNSRVYGNARVYNKARVYGQAKVFGNAEVFNQSKVYDNALVHGHAKIREHAKIYGNADVCDYEDFRDNDEVYMCKRVSQSTNETNEAHKNDSGKARLELIPPLALIEIGKVLEFGAKKYGADNWRNGMHWSRFHGAALRHLLAWFGGENKDSESDLSHLAHAACCLLFLMECEAKQIGRDDRPKSN</sequence>
<dbReference type="Pfam" id="PF18836">
    <property type="entry name" value="B_solenoid_ydck"/>
    <property type="match status" value="2"/>
</dbReference>
<dbReference type="InterPro" id="IPR040831">
    <property type="entry name" value="B_solenoid_ydck_rpt"/>
</dbReference>
<dbReference type="SUPFAM" id="SSF51161">
    <property type="entry name" value="Trimeric LpxA-like enzymes"/>
    <property type="match status" value="1"/>
</dbReference>
<feature type="domain" description="dATP/dGTP diphosphohydrolase N-terminal" evidence="1">
    <location>
        <begin position="233"/>
        <end position="330"/>
    </location>
</feature>
<comment type="caution">
    <text evidence="2">The sequence shown here is derived from an EMBL/GenBank/DDBJ whole genome shotgun (WGS) entry which is preliminary data.</text>
</comment>
<organism evidence="2 3">
    <name type="scientific">Bartonella callosciuri</name>
    <dbReference type="NCBI Taxonomy" id="686223"/>
    <lineage>
        <taxon>Bacteria</taxon>
        <taxon>Pseudomonadati</taxon>
        <taxon>Pseudomonadota</taxon>
        <taxon>Alphaproteobacteria</taxon>
        <taxon>Hyphomicrobiales</taxon>
        <taxon>Bartonellaceae</taxon>
        <taxon>Bartonella</taxon>
    </lineage>
</organism>
<gene>
    <name evidence="2" type="ORF">HNQ69_001643</name>
</gene>
<keyword evidence="2" id="KW-0808">Transferase</keyword>